<sequence>MAPRKDRVKPSQYPALPFHILRTAQVVSSIIVGSIMSYFLYQLRQDGYRLPWTFILLLSVSLLTLLTLTLTIILHLLFGLNPILNLSLNAVLATLWTLSFTLLSWWSSGTLSHVCNRQNWDTPTGISICRIYKALFSFALFGTVSTIAALVLDVYVWRSVGRRGVFSSLKMGDGKVLGGGAGAGIHMGGEANPNPVAGRAQKSRPRGGDGYAVPEEQFVYDEGDEADIGYHGAANEPGRAGH</sequence>
<feature type="transmembrane region" description="Helical" evidence="2">
    <location>
        <begin position="90"/>
        <end position="114"/>
    </location>
</feature>
<keyword evidence="4" id="KW-1185">Reference proteome</keyword>
<keyword evidence="2" id="KW-0812">Transmembrane</keyword>
<dbReference type="EMBL" id="ML977704">
    <property type="protein sequence ID" value="KAF1993428.1"/>
    <property type="molecule type" value="Genomic_DNA"/>
</dbReference>
<reference evidence="3" key="1">
    <citation type="journal article" date="2020" name="Stud. Mycol.">
        <title>101 Dothideomycetes genomes: a test case for predicting lifestyles and emergence of pathogens.</title>
        <authorList>
            <person name="Haridas S."/>
            <person name="Albert R."/>
            <person name="Binder M."/>
            <person name="Bloem J."/>
            <person name="Labutti K."/>
            <person name="Salamov A."/>
            <person name="Andreopoulos B."/>
            <person name="Baker S."/>
            <person name="Barry K."/>
            <person name="Bills G."/>
            <person name="Bluhm B."/>
            <person name="Cannon C."/>
            <person name="Castanera R."/>
            <person name="Culley D."/>
            <person name="Daum C."/>
            <person name="Ezra D."/>
            <person name="Gonzalez J."/>
            <person name="Henrissat B."/>
            <person name="Kuo A."/>
            <person name="Liang C."/>
            <person name="Lipzen A."/>
            <person name="Lutzoni F."/>
            <person name="Magnuson J."/>
            <person name="Mondo S."/>
            <person name="Nolan M."/>
            <person name="Ohm R."/>
            <person name="Pangilinan J."/>
            <person name="Park H.-J."/>
            <person name="Ramirez L."/>
            <person name="Alfaro M."/>
            <person name="Sun H."/>
            <person name="Tritt A."/>
            <person name="Yoshinaga Y."/>
            <person name="Zwiers L.-H."/>
            <person name="Turgeon B."/>
            <person name="Goodwin S."/>
            <person name="Spatafora J."/>
            <person name="Crous P."/>
            <person name="Grigoriev I."/>
        </authorList>
    </citation>
    <scope>NUCLEOTIDE SEQUENCE</scope>
    <source>
        <strain evidence="3">CBS 123094</strain>
    </source>
</reference>
<protein>
    <recommendedName>
        <fullName evidence="5">MARVEL domain-containing protein</fullName>
    </recommendedName>
</protein>
<dbReference type="Proteomes" id="UP000799779">
    <property type="component" value="Unassembled WGS sequence"/>
</dbReference>
<feature type="transmembrane region" description="Helical" evidence="2">
    <location>
        <begin position="135"/>
        <end position="157"/>
    </location>
</feature>
<organism evidence="3 4">
    <name type="scientific">Amniculicola lignicola CBS 123094</name>
    <dbReference type="NCBI Taxonomy" id="1392246"/>
    <lineage>
        <taxon>Eukaryota</taxon>
        <taxon>Fungi</taxon>
        <taxon>Dikarya</taxon>
        <taxon>Ascomycota</taxon>
        <taxon>Pezizomycotina</taxon>
        <taxon>Dothideomycetes</taxon>
        <taxon>Pleosporomycetidae</taxon>
        <taxon>Pleosporales</taxon>
        <taxon>Amniculicolaceae</taxon>
        <taxon>Amniculicola</taxon>
    </lineage>
</organism>
<evidence type="ECO:0000256" key="2">
    <source>
        <dbReference type="SAM" id="Phobius"/>
    </source>
</evidence>
<keyword evidence="2" id="KW-1133">Transmembrane helix</keyword>
<feature type="transmembrane region" description="Helical" evidence="2">
    <location>
        <begin position="20"/>
        <end position="41"/>
    </location>
</feature>
<accession>A0A6A5VXK0</accession>
<evidence type="ECO:0000313" key="3">
    <source>
        <dbReference type="EMBL" id="KAF1993428.1"/>
    </source>
</evidence>
<evidence type="ECO:0008006" key="5">
    <source>
        <dbReference type="Google" id="ProtNLM"/>
    </source>
</evidence>
<feature type="region of interest" description="Disordered" evidence="1">
    <location>
        <begin position="189"/>
        <end position="214"/>
    </location>
</feature>
<dbReference type="OrthoDB" id="5344006at2759"/>
<evidence type="ECO:0000256" key="1">
    <source>
        <dbReference type="SAM" id="MobiDB-lite"/>
    </source>
</evidence>
<dbReference type="PANTHER" id="PTHR39608">
    <property type="entry name" value="INTEGRAL MEMBRANE PROTEIN (AFU_ORTHOLOGUE AFUA_5G08640)"/>
    <property type="match status" value="1"/>
</dbReference>
<name>A0A6A5VXK0_9PLEO</name>
<dbReference type="PANTHER" id="PTHR39608:SF1">
    <property type="entry name" value="INTEGRAL MEMBRANE PROTEIN (AFU_ORTHOLOGUE AFUA_5G08640)"/>
    <property type="match status" value="1"/>
</dbReference>
<gene>
    <name evidence="3" type="ORF">P154DRAFT_549564</name>
</gene>
<feature type="transmembrane region" description="Helical" evidence="2">
    <location>
        <begin position="53"/>
        <end position="78"/>
    </location>
</feature>
<dbReference type="AlphaFoldDB" id="A0A6A5VXK0"/>
<evidence type="ECO:0000313" key="4">
    <source>
        <dbReference type="Proteomes" id="UP000799779"/>
    </source>
</evidence>
<keyword evidence="2" id="KW-0472">Membrane</keyword>
<proteinExistence type="predicted"/>